<dbReference type="RefSeq" id="XP_035346826.1">
    <property type="nucleotide sequence ID" value="XM_035490933.1"/>
</dbReference>
<dbReference type="AlphaFoldDB" id="A0A7H8R2N9"/>
<evidence type="ECO:0000256" key="3">
    <source>
        <dbReference type="SAM" id="MobiDB-lite"/>
    </source>
</evidence>
<evidence type="ECO:0000313" key="6">
    <source>
        <dbReference type="Proteomes" id="UP000509510"/>
    </source>
</evidence>
<evidence type="ECO:0000256" key="2">
    <source>
        <dbReference type="ARBA" id="ARBA00023242"/>
    </source>
</evidence>
<dbReference type="Gene3D" id="2.30.29.30">
    <property type="entry name" value="Pleckstrin-homology domain (PH domain)/Phosphotyrosine-binding domain (PTB)"/>
    <property type="match status" value="1"/>
</dbReference>
<feature type="compositionally biased region" description="Basic and acidic residues" evidence="3">
    <location>
        <begin position="1"/>
        <end position="25"/>
    </location>
</feature>
<feature type="domain" description="RanBD1" evidence="4">
    <location>
        <begin position="368"/>
        <end position="507"/>
    </location>
</feature>
<gene>
    <name evidence="5" type="ORF">TRUGW13939_07796</name>
</gene>
<dbReference type="InterPro" id="IPR045255">
    <property type="entry name" value="RanBP1-like"/>
</dbReference>
<feature type="compositionally biased region" description="Acidic residues" evidence="3">
    <location>
        <begin position="85"/>
        <end position="94"/>
    </location>
</feature>
<keyword evidence="6" id="KW-1185">Reference proteome</keyword>
<dbReference type="CDD" id="cd13180">
    <property type="entry name" value="RanBD_RanBP3"/>
    <property type="match status" value="1"/>
</dbReference>
<dbReference type="PANTHER" id="PTHR23138">
    <property type="entry name" value="RAN BINDING PROTEIN"/>
    <property type="match status" value="1"/>
</dbReference>
<reference evidence="6" key="1">
    <citation type="submission" date="2020-06" db="EMBL/GenBank/DDBJ databases">
        <title>A chromosome-scale genome assembly of Talaromyces rugulosus W13939.</title>
        <authorList>
            <person name="Wang B."/>
            <person name="Guo L."/>
            <person name="Ye K."/>
            <person name="Wang L."/>
        </authorList>
    </citation>
    <scope>NUCLEOTIDE SEQUENCE [LARGE SCALE GENOMIC DNA]</scope>
    <source>
        <strain evidence="6">W13939</strain>
    </source>
</reference>
<evidence type="ECO:0000313" key="5">
    <source>
        <dbReference type="EMBL" id="QKX60650.1"/>
    </source>
</evidence>
<organism evidence="5 6">
    <name type="scientific">Talaromyces rugulosus</name>
    <name type="common">Penicillium rugulosum</name>
    <dbReference type="NCBI Taxonomy" id="121627"/>
    <lineage>
        <taxon>Eukaryota</taxon>
        <taxon>Fungi</taxon>
        <taxon>Dikarya</taxon>
        <taxon>Ascomycota</taxon>
        <taxon>Pezizomycotina</taxon>
        <taxon>Eurotiomycetes</taxon>
        <taxon>Eurotiomycetidae</taxon>
        <taxon>Eurotiales</taxon>
        <taxon>Trichocomaceae</taxon>
        <taxon>Talaromyces</taxon>
        <taxon>Talaromyces sect. Islandici</taxon>
    </lineage>
</organism>
<sequence length="507" mass="54136">MAAEAEKDISTHSEEVDIAKEEDAKTTTSDNDTANERPVRRKLKATRITSDSHAAATDGTENSSDDGSAADRGRLTKKRSRDDMQADEEDDVAEQDPGHGHRRKRSRDSKDDEDISGGKEGEDARKSTPDRTQNDESSHILSPKKKRSLDQLVKDSENTPNEDKENAKENDKFQAEGEREKKRHRDASEERRDAAAASTKSSLPKSFLNTSAVSPFASLGAQSTEGEETNNKITSSSSFAASGLASFAKSEQSPFGTLGGSGSTPSVFKAADSASSEKPAASGFAAAAGASPFASTSTSGFGSLGGSGLGSGFGGGFGGGSTGKLSSFASASGPGFGTTTSKPSKPFGAAADSDGEEDEEEEGNAVASFEKEKEDERFYEQQIETGEEEEKTYFSSKAKLFHFTNKEWKERGVGTFKINVKEEGDAENDKVSARMIMRADGVLRVMLNSPIFKGMPVGDVTGEEPKTKQLNLASIENGTTTPLLLRLGRPESAKELYHIICDLQQRL</sequence>
<dbReference type="KEGG" id="trg:TRUGW13939_07796"/>
<dbReference type="GeneID" id="55995286"/>
<feature type="compositionally biased region" description="Basic and acidic residues" evidence="3">
    <location>
        <begin position="369"/>
        <end position="379"/>
    </location>
</feature>
<dbReference type="SMART" id="SM00160">
    <property type="entry name" value="RanBD"/>
    <property type="match status" value="1"/>
</dbReference>
<dbReference type="InterPro" id="IPR011993">
    <property type="entry name" value="PH-like_dom_sf"/>
</dbReference>
<feature type="compositionally biased region" description="Basic and acidic residues" evidence="3">
    <location>
        <begin position="116"/>
        <end position="138"/>
    </location>
</feature>
<dbReference type="Pfam" id="PF00638">
    <property type="entry name" value="Ran_BP1"/>
    <property type="match status" value="1"/>
</dbReference>
<feature type="compositionally biased region" description="Polar residues" evidence="3">
    <location>
        <begin position="199"/>
        <end position="209"/>
    </location>
</feature>
<feature type="compositionally biased region" description="Basic and acidic residues" evidence="3">
    <location>
        <begin position="69"/>
        <end position="84"/>
    </location>
</feature>
<accession>A0A7H8R2N9</accession>
<dbReference type="PANTHER" id="PTHR23138:SF142">
    <property type="entry name" value="RAN-BINDING PROTEIN 3B-RELATED"/>
    <property type="match status" value="1"/>
</dbReference>
<dbReference type="EMBL" id="CP055901">
    <property type="protein sequence ID" value="QKX60650.1"/>
    <property type="molecule type" value="Genomic_DNA"/>
</dbReference>
<feature type="region of interest" description="Disordered" evidence="3">
    <location>
        <begin position="250"/>
        <end position="301"/>
    </location>
</feature>
<name>A0A7H8R2N9_TALRU</name>
<feature type="region of interest" description="Disordered" evidence="3">
    <location>
        <begin position="328"/>
        <end position="379"/>
    </location>
</feature>
<feature type="compositionally biased region" description="Basic and acidic residues" evidence="3">
    <location>
        <begin position="148"/>
        <end position="194"/>
    </location>
</feature>
<evidence type="ECO:0000259" key="4">
    <source>
        <dbReference type="PROSITE" id="PS50196"/>
    </source>
</evidence>
<dbReference type="GO" id="GO:0005634">
    <property type="term" value="C:nucleus"/>
    <property type="evidence" value="ECO:0007669"/>
    <property type="project" value="UniProtKB-SubCell"/>
</dbReference>
<feature type="compositionally biased region" description="Acidic residues" evidence="3">
    <location>
        <begin position="353"/>
        <end position="363"/>
    </location>
</feature>
<evidence type="ECO:0000256" key="1">
    <source>
        <dbReference type="ARBA" id="ARBA00004123"/>
    </source>
</evidence>
<dbReference type="Proteomes" id="UP000509510">
    <property type="component" value="Chromosome IV"/>
</dbReference>
<proteinExistence type="predicted"/>
<protein>
    <recommendedName>
        <fullName evidence="4">RanBD1 domain-containing protein</fullName>
    </recommendedName>
</protein>
<feature type="compositionally biased region" description="Low complexity" evidence="3">
    <location>
        <begin position="280"/>
        <end position="301"/>
    </location>
</feature>
<feature type="region of interest" description="Disordered" evidence="3">
    <location>
        <begin position="1"/>
        <end position="209"/>
    </location>
</feature>
<comment type="subcellular location">
    <subcellularLocation>
        <location evidence="1">Nucleus</location>
    </subcellularLocation>
</comment>
<dbReference type="PROSITE" id="PS50196">
    <property type="entry name" value="RANBD1"/>
    <property type="match status" value="1"/>
</dbReference>
<dbReference type="OrthoDB" id="185618at2759"/>
<keyword evidence="2" id="KW-0539">Nucleus</keyword>
<dbReference type="SUPFAM" id="SSF50729">
    <property type="entry name" value="PH domain-like"/>
    <property type="match status" value="1"/>
</dbReference>
<dbReference type="InterPro" id="IPR000156">
    <property type="entry name" value="Ran_bind_dom"/>
</dbReference>